<evidence type="ECO:0000256" key="8">
    <source>
        <dbReference type="RuleBase" id="RU004447"/>
    </source>
</evidence>
<evidence type="ECO:0000256" key="9">
    <source>
        <dbReference type="SAM" id="SignalP"/>
    </source>
</evidence>
<comment type="cofactor">
    <cofactor evidence="1">
        <name>Zn(2+)</name>
        <dbReference type="ChEBI" id="CHEBI:29105"/>
    </cofactor>
</comment>
<dbReference type="EC" id="3.4.24.-" evidence="12"/>
<dbReference type="InterPro" id="IPR007863">
    <property type="entry name" value="Peptidase_M16_C"/>
</dbReference>
<keyword evidence="3 12" id="KW-0645">Protease</keyword>
<keyword evidence="5 12" id="KW-0378">Hydrolase</keyword>
<dbReference type="AlphaFoldDB" id="A0A7W7K623"/>
<evidence type="ECO:0000256" key="3">
    <source>
        <dbReference type="ARBA" id="ARBA00022670"/>
    </source>
</evidence>
<dbReference type="Pfam" id="PF05193">
    <property type="entry name" value="Peptidase_M16_C"/>
    <property type="match status" value="2"/>
</dbReference>
<dbReference type="Pfam" id="PF00675">
    <property type="entry name" value="Peptidase_M16"/>
    <property type="match status" value="1"/>
</dbReference>
<dbReference type="PANTHER" id="PTHR43690:SF17">
    <property type="entry name" value="PROTEIN YHJJ"/>
    <property type="match status" value="1"/>
</dbReference>
<feature type="domain" description="Peptidase M16 N-terminal" evidence="10">
    <location>
        <begin position="59"/>
        <end position="186"/>
    </location>
</feature>
<sequence>MRACLAVLLATSALLSPPALAKDADKLARETQWAFERSDIRPDPAFRFGRLPNGLRFVIRRNANPAGTALVRMDVAVGSLDESKKERGYAHFVEHMAFNGSTHVAEGEMVRLLERHGLAFGADTNASTSFDRTLYKLDLPTNDDALLDTALMLMRETASELTIAPDAVARERGVILAEMRDRNTWQLRDTIASTQFLYPRSRFAERFPIGTAKTLDAATAEQLRAFYRREYIPQKVTLVVVGDFDPTLVERTIRSHFADWQPGKAQLQPVAGPVRTKDHGRTTIYIDPAVSERVTMVRSGPWLDEPDTVAQRRESLLRQIGYDIVNRRFLRLSRQEDPPFRGAGFGAGNVFEAGRSTRLIVDTVDRKWRRGLIAAAREYRRALIYGFSKAEVAEQVANIRTALEDAAASSDTRTNAALTGVALALVTDRVVPSLPADALARFRTLVPQITPEAVLAAMQREAVEIEDPLIRFRSRYEPAGGAKAIRAAWEEAMKAEVAQESSTDLAGFGYTDFGPAGLVVSDVREPTLGVREVRFANGVMLNLKRTAIEKDRVRASLSVDGGDRLDTKANPLATEMMPFLDEGGLGKHSADDLQTILAGRSVADSFGTGENSFDADALTTPRDLELQLQLWSAFLTDPGYRGEGEVQYRHNMNNYFEQLRATPNSALRAELGGILSDSDPRFTLQDVKAYRALTFAKLKRDVGERLAHGAIEVGVVGDIDEDQTIALVASTLGALPVREPAFHDGRDRPARTFTADRRPRIVRHSGPADQALLRLTWPTRDDADPVEALKLELLERVVRIELTDTLREALGRAYSPSAASSLSRTWSGYGTFGIAASIDVRDIAATRAAIRKTLVALRETPVDADVLQRARQPLLEGFQNGLKSNDGWLSLVDRAQSQPDRLDRYARAKERLSGITVKDVQAMAARYLDPAVGLEVLVLPNGVTEPPA</sequence>
<organism evidence="12 13">
    <name type="scientific">Novosphingobium chloroacetimidivorans</name>
    <dbReference type="NCBI Taxonomy" id="1428314"/>
    <lineage>
        <taxon>Bacteria</taxon>
        <taxon>Pseudomonadati</taxon>
        <taxon>Pseudomonadota</taxon>
        <taxon>Alphaproteobacteria</taxon>
        <taxon>Sphingomonadales</taxon>
        <taxon>Sphingomonadaceae</taxon>
        <taxon>Novosphingobium</taxon>
    </lineage>
</organism>
<proteinExistence type="inferred from homology"/>
<evidence type="ECO:0000256" key="2">
    <source>
        <dbReference type="ARBA" id="ARBA00007261"/>
    </source>
</evidence>
<keyword evidence="7" id="KW-0482">Metalloprotease</keyword>
<accession>A0A7W7K623</accession>
<keyword evidence="6" id="KW-0862">Zinc</keyword>
<dbReference type="EMBL" id="JACHLR010000001">
    <property type="protein sequence ID" value="MBB4856937.1"/>
    <property type="molecule type" value="Genomic_DNA"/>
</dbReference>
<dbReference type="InterPro" id="IPR011249">
    <property type="entry name" value="Metalloenz_LuxS/M16"/>
</dbReference>
<keyword evidence="9" id="KW-0732">Signal</keyword>
<gene>
    <name evidence="12" type="ORF">HNO88_000234</name>
</gene>
<dbReference type="GO" id="GO:0046872">
    <property type="term" value="F:metal ion binding"/>
    <property type="evidence" value="ECO:0007669"/>
    <property type="project" value="UniProtKB-KW"/>
</dbReference>
<keyword evidence="13" id="KW-1185">Reference proteome</keyword>
<evidence type="ECO:0000256" key="1">
    <source>
        <dbReference type="ARBA" id="ARBA00001947"/>
    </source>
</evidence>
<name>A0A7W7K623_9SPHN</name>
<feature type="chain" id="PRO_5030903554" evidence="9">
    <location>
        <begin position="22"/>
        <end position="948"/>
    </location>
</feature>
<dbReference type="SUPFAM" id="SSF63411">
    <property type="entry name" value="LuxS/MPP-like metallohydrolase"/>
    <property type="match status" value="3"/>
</dbReference>
<evidence type="ECO:0000256" key="6">
    <source>
        <dbReference type="ARBA" id="ARBA00022833"/>
    </source>
</evidence>
<evidence type="ECO:0000256" key="4">
    <source>
        <dbReference type="ARBA" id="ARBA00022723"/>
    </source>
</evidence>
<dbReference type="Gene3D" id="3.30.830.10">
    <property type="entry name" value="Metalloenzyme, LuxS/M16 peptidase-like"/>
    <property type="match status" value="4"/>
</dbReference>
<protein>
    <submittedName>
        <fullName evidence="12">Zinc protease</fullName>
        <ecNumber evidence="12">3.4.24.-</ecNumber>
    </submittedName>
</protein>
<evidence type="ECO:0000313" key="13">
    <source>
        <dbReference type="Proteomes" id="UP000555448"/>
    </source>
</evidence>
<dbReference type="GO" id="GO:0006508">
    <property type="term" value="P:proteolysis"/>
    <property type="evidence" value="ECO:0007669"/>
    <property type="project" value="UniProtKB-KW"/>
</dbReference>
<dbReference type="InterPro" id="IPR050626">
    <property type="entry name" value="Peptidase_M16"/>
</dbReference>
<evidence type="ECO:0000313" key="12">
    <source>
        <dbReference type="EMBL" id="MBB4856937.1"/>
    </source>
</evidence>
<feature type="signal peptide" evidence="9">
    <location>
        <begin position="1"/>
        <end position="21"/>
    </location>
</feature>
<evidence type="ECO:0000256" key="5">
    <source>
        <dbReference type="ARBA" id="ARBA00022801"/>
    </source>
</evidence>
<feature type="domain" description="Peptidase M16 C-terminal" evidence="11">
    <location>
        <begin position="218"/>
        <end position="394"/>
    </location>
</feature>
<dbReference type="PANTHER" id="PTHR43690">
    <property type="entry name" value="NARDILYSIN"/>
    <property type="match status" value="1"/>
</dbReference>
<dbReference type="GO" id="GO:0004222">
    <property type="term" value="F:metalloendopeptidase activity"/>
    <property type="evidence" value="ECO:0007669"/>
    <property type="project" value="InterPro"/>
</dbReference>
<feature type="domain" description="Peptidase M16 C-terminal" evidence="11">
    <location>
        <begin position="711"/>
        <end position="873"/>
    </location>
</feature>
<evidence type="ECO:0000256" key="7">
    <source>
        <dbReference type="ARBA" id="ARBA00023049"/>
    </source>
</evidence>
<reference evidence="12 13" key="1">
    <citation type="submission" date="2020-08" db="EMBL/GenBank/DDBJ databases">
        <title>Functional genomics of gut bacteria from endangered species of beetles.</title>
        <authorList>
            <person name="Carlos-Shanley C."/>
        </authorList>
    </citation>
    <scope>NUCLEOTIDE SEQUENCE [LARGE SCALE GENOMIC DNA]</scope>
    <source>
        <strain evidence="12 13">S00245</strain>
    </source>
</reference>
<evidence type="ECO:0000259" key="11">
    <source>
        <dbReference type="Pfam" id="PF05193"/>
    </source>
</evidence>
<comment type="similarity">
    <text evidence="2 8">Belongs to the peptidase M16 family.</text>
</comment>
<dbReference type="Proteomes" id="UP000555448">
    <property type="component" value="Unassembled WGS sequence"/>
</dbReference>
<dbReference type="InterPro" id="IPR011765">
    <property type="entry name" value="Pept_M16_N"/>
</dbReference>
<dbReference type="InterPro" id="IPR001431">
    <property type="entry name" value="Pept_M16_Zn_BS"/>
</dbReference>
<dbReference type="RefSeq" id="WP_184241928.1">
    <property type="nucleotide sequence ID" value="NZ_JACHLR010000001.1"/>
</dbReference>
<keyword evidence="4" id="KW-0479">Metal-binding</keyword>
<evidence type="ECO:0000259" key="10">
    <source>
        <dbReference type="Pfam" id="PF00675"/>
    </source>
</evidence>
<dbReference type="PROSITE" id="PS00143">
    <property type="entry name" value="INSULINASE"/>
    <property type="match status" value="1"/>
</dbReference>
<comment type="caution">
    <text evidence="12">The sequence shown here is derived from an EMBL/GenBank/DDBJ whole genome shotgun (WGS) entry which is preliminary data.</text>
</comment>